<comment type="caution">
    <text evidence="1">The sequence shown here is derived from an EMBL/GenBank/DDBJ whole genome shotgun (WGS) entry which is preliminary data.</text>
</comment>
<evidence type="ECO:0000313" key="1">
    <source>
        <dbReference type="EMBL" id="CAI9965726.1"/>
    </source>
</evidence>
<dbReference type="EMBL" id="CAXDID020000111">
    <property type="protein sequence ID" value="CAL6029627.1"/>
    <property type="molecule type" value="Genomic_DNA"/>
</dbReference>
<proteinExistence type="predicted"/>
<reference evidence="2 3" key="2">
    <citation type="submission" date="2024-07" db="EMBL/GenBank/DDBJ databases">
        <authorList>
            <person name="Akdeniz Z."/>
        </authorList>
    </citation>
    <scope>NUCLEOTIDE SEQUENCE [LARGE SCALE GENOMIC DNA]</scope>
</reference>
<accession>A0AA86UV16</accession>
<organism evidence="1">
    <name type="scientific">Hexamita inflata</name>
    <dbReference type="NCBI Taxonomy" id="28002"/>
    <lineage>
        <taxon>Eukaryota</taxon>
        <taxon>Metamonada</taxon>
        <taxon>Diplomonadida</taxon>
        <taxon>Hexamitidae</taxon>
        <taxon>Hexamitinae</taxon>
        <taxon>Hexamita</taxon>
    </lineage>
</organism>
<dbReference type="EMBL" id="CATOUU010000994">
    <property type="protein sequence ID" value="CAI9965726.1"/>
    <property type="molecule type" value="Genomic_DNA"/>
</dbReference>
<keyword evidence="3" id="KW-1185">Reference proteome</keyword>
<evidence type="ECO:0000313" key="3">
    <source>
        <dbReference type="Proteomes" id="UP001642409"/>
    </source>
</evidence>
<gene>
    <name evidence="2" type="ORF">HINF_LOCUS32504</name>
    <name evidence="1" type="ORF">HINF_LOCUS53371</name>
</gene>
<evidence type="ECO:0000313" key="2">
    <source>
        <dbReference type="EMBL" id="CAL6029627.1"/>
    </source>
</evidence>
<dbReference type="Proteomes" id="UP001642409">
    <property type="component" value="Unassembled WGS sequence"/>
</dbReference>
<sequence>MELFMDVHLKCGRSTATLQFDAVFGSRPNTAKKAVKPYQMSRLIQKQKYEICVFSVRILMSMKILSLKSYWLYFGEGQIIFKLPSLSQFAKKEEYMDNQ</sequence>
<name>A0AA86UV16_9EUKA</name>
<reference evidence="1" key="1">
    <citation type="submission" date="2023-06" db="EMBL/GenBank/DDBJ databases">
        <authorList>
            <person name="Kurt Z."/>
        </authorList>
    </citation>
    <scope>NUCLEOTIDE SEQUENCE</scope>
</reference>
<dbReference type="AlphaFoldDB" id="A0AA86UV16"/>
<protein>
    <submittedName>
        <fullName evidence="2">Hypothetical_protein</fullName>
    </submittedName>
</protein>